<comment type="caution">
    <text evidence="1">The sequence shown here is derived from an EMBL/GenBank/DDBJ whole genome shotgun (WGS) entry which is preliminary data.</text>
</comment>
<evidence type="ECO:0000313" key="2">
    <source>
        <dbReference type="Proteomes" id="UP001152888"/>
    </source>
</evidence>
<dbReference type="Proteomes" id="UP001152888">
    <property type="component" value="Unassembled WGS sequence"/>
</dbReference>
<protein>
    <submittedName>
        <fullName evidence="1">Uncharacterized protein</fullName>
    </submittedName>
</protein>
<reference evidence="1" key="1">
    <citation type="submission" date="2022-03" db="EMBL/GenBank/DDBJ databases">
        <authorList>
            <person name="Sayadi A."/>
        </authorList>
    </citation>
    <scope>NUCLEOTIDE SEQUENCE</scope>
</reference>
<sequence>MSYHILKHAVSVPYCSNIKREEAFSVSKDFCIVSTSQYHFYICAVESCNTFERSCYNDKILRSSFKFSFCIRDFN</sequence>
<proteinExistence type="predicted"/>
<dbReference type="AlphaFoldDB" id="A0A9P0KWN0"/>
<gene>
    <name evidence="1" type="ORF">ACAOBT_LOCUS14706</name>
</gene>
<name>A0A9P0KWN0_ACAOB</name>
<accession>A0A9P0KWN0</accession>
<dbReference type="EMBL" id="CAKOFQ010006914">
    <property type="protein sequence ID" value="CAH1981849.1"/>
    <property type="molecule type" value="Genomic_DNA"/>
</dbReference>
<evidence type="ECO:0000313" key="1">
    <source>
        <dbReference type="EMBL" id="CAH1981849.1"/>
    </source>
</evidence>
<organism evidence="1 2">
    <name type="scientific">Acanthoscelides obtectus</name>
    <name type="common">Bean weevil</name>
    <name type="synonym">Bruchus obtectus</name>
    <dbReference type="NCBI Taxonomy" id="200917"/>
    <lineage>
        <taxon>Eukaryota</taxon>
        <taxon>Metazoa</taxon>
        <taxon>Ecdysozoa</taxon>
        <taxon>Arthropoda</taxon>
        <taxon>Hexapoda</taxon>
        <taxon>Insecta</taxon>
        <taxon>Pterygota</taxon>
        <taxon>Neoptera</taxon>
        <taxon>Endopterygota</taxon>
        <taxon>Coleoptera</taxon>
        <taxon>Polyphaga</taxon>
        <taxon>Cucujiformia</taxon>
        <taxon>Chrysomeloidea</taxon>
        <taxon>Chrysomelidae</taxon>
        <taxon>Bruchinae</taxon>
        <taxon>Bruchini</taxon>
        <taxon>Acanthoscelides</taxon>
    </lineage>
</organism>
<keyword evidence="2" id="KW-1185">Reference proteome</keyword>